<dbReference type="OrthoDB" id="3531634at2"/>
<comment type="caution">
    <text evidence="1">The sequence shown here is derived from an EMBL/GenBank/DDBJ whole genome shotgun (WGS) entry which is preliminary data.</text>
</comment>
<reference evidence="1 2" key="1">
    <citation type="journal article" date="2013" name="Stand. Genomic Sci.">
        <title>Genomic Encyclopedia of Type Strains, Phase I: The one thousand microbial genomes (KMG-I) project.</title>
        <authorList>
            <person name="Kyrpides N.C."/>
            <person name="Woyke T."/>
            <person name="Eisen J.A."/>
            <person name="Garrity G."/>
            <person name="Lilburn T.G."/>
            <person name="Beck B.J."/>
            <person name="Whitman W.B."/>
            <person name="Hugenholtz P."/>
            <person name="Klenk H.P."/>
        </authorList>
    </citation>
    <scope>NUCLEOTIDE SEQUENCE [LARGE SCALE GENOMIC DNA]</scope>
    <source>
        <strain evidence="1 2">DSM 45044</strain>
    </source>
</reference>
<sequence>MGWNTGAAFVSSVTEEVALTAVGLTSDPAEWVSADEATGAFATDVVFTSRCGDWTEIWDPELRVTARMLEKSTPVHSGGLLAVVLSSVSSTYGFAWFQNGEAVRRAVFQDGEPVVSAGAALPVEAEIPIPSWGPDEDYVFAVVRKLTGWDYDPDRRYRRHALPPR</sequence>
<evidence type="ECO:0000313" key="2">
    <source>
        <dbReference type="Proteomes" id="UP000321617"/>
    </source>
</evidence>
<dbReference type="Proteomes" id="UP000321617">
    <property type="component" value="Unassembled WGS sequence"/>
</dbReference>
<keyword evidence="2" id="KW-1185">Reference proteome</keyword>
<proteinExistence type="predicted"/>
<protein>
    <submittedName>
        <fullName evidence="1">Uncharacterized protein</fullName>
    </submittedName>
</protein>
<name>A0A562V556_9ACTN</name>
<dbReference type="AlphaFoldDB" id="A0A562V556"/>
<accession>A0A562V556</accession>
<organism evidence="1 2">
    <name type="scientific">Stackebrandtia albiflava</name>
    <dbReference type="NCBI Taxonomy" id="406432"/>
    <lineage>
        <taxon>Bacteria</taxon>
        <taxon>Bacillati</taxon>
        <taxon>Actinomycetota</taxon>
        <taxon>Actinomycetes</taxon>
        <taxon>Glycomycetales</taxon>
        <taxon>Glycomycetaceae</taxon>
        <taxon>Stackebrandtia</taxon>
    </lineage>
</organism>
<evidence type="ECO:0000313" key="1">
    <source>
        <dbReference type="EMBL" id="TWJ12962.1"/>
    </source>
</evidence>
<dbReference type="RefSeq" id="WP_147140483.1">
    <property type="nucleotide sequence ID" value="NZ_BAABIJ010000002.1"/>
</dbReference>
<dbReference type="EMBL" id="VLLL01000006">
    <property type="protein sequence ID" value="TWJ12962.1"/>
    <property type="molecule type" value="Genomic_DNA"/>
</dbReference>
<gene>
    <name evidence="1" type="ORF">LX16_3729</name>
</gene>